<protein>
    <submittedName>
        <fullName evidence="1">Uncharacterized protein</fullName>
    </submittedName>
</protein>
<dbReference type="NCBIfam" id="NF042415">
    <property type="entry name" value="STY0301_fam"/>
    <property type="match status" value="1"/>
</dbReference>
<sequence>MAELRLLAWPIQFPVPILQRGDSVIMDHPGDVRILVRAGLRDVAPGHNAPDDFWRGAMQHSRGDTDSGCMTTATALAALGMVMLAATADAAAAPIACPAQLPAEAQAGFERIGPPGSGDALHRVGLVAGPPGNEAERAPALLAPDRGRQQGERHVSRWELAGYGPVLLVCRYQGTSAYLRIVLPEALKVCVQTLTRQSVAMRCR</sequence>
<dbReference type="InterPro" id="IPR049973">
    <property type="entry name" value="STY0301-like"/>
</dbReference>
<evidence type="ECO:0000313" key="2">
    <source>
        <dbReference type="Proteomes" id="UP000787635"/>
    </source>
</evidence>
<proteinExistence type="predicted"/>
<keyword evidence="2" id="KW-1185">Reference proteome</keyword>
<accession>A0ABX1E6L0</accession>
<gene>
    <name evidence="1" type="ORF">HEQ75_18310</name>
</gene>
<dbReference type="EMBL" id="JAAVNE010000032">
    <property type="protein sequence ID" value="NKC32824.1"/>
    <property type="molecule type" value="Genomic_DNA"/>
</dbReference>
<organism evidence="1 2">
    <name type="scientific">Falsiroseomonas selenitidurans</name>
    <dbReference type="NCBI Taxonomy" id="2716335"/>
    <lineage>
        <taxon>Bacteria</taxon>
        <taxon>Pseudomonadati</taxon>
        <taxon>Pseudomonadota</taxon>
        <taxon>Alphaproteobacteria</taxon>
        <taxon>Acetobacterales</taxon>
        <taxon>Roseomonadaceae</taxon>
        <taxon>Falsiroseomonas</taxon>
    </lineage>
</organism>
<name>A0ABX1E6L0_9PROT</name>
<dbReference type="RefSeq" id="WP_168033344.1">
    <property type="nucleotide sequence ID" value="NZ_JAAVNE010000032.1"/>
</dbReference>
<evidence type="ECO:0000313" key="1">
    <source>
        <dbReference type="EMBL" id="NKC32824.1"/>
    </source>
</evidence>
<dbReference type="Proteomes" id="UP000787635">
    <property type="component" value="Unassembled WGS sequence"/>
</dbReference>
<comment type="caution">
    <text evidence="1">The sequence shown here is derived from an EMBL/GenBank/DDBJ whole genome shotgun (WGS) entry which is preliminary data.</text>
</comment>
<reference evidence="1 2" key="1">
    <citation type="submission" date="2020-03" db="EMBL/GenBank/DDBJ databases">
        <title>Roseomonas selenitidurans sp. nov. isolated from urban soil.</title>
        <authorList>
            <person name="Liu H."/>
        </authorList>
    </citation>
    <scope>NUCLEOTIDE SEQUENCE [LARGE SCALE GENOMIC DNA]</scope>
    <source>
        <strain evidence="1 2">BU-1</strain>
    </source>
</reference>